<evidence type="ECO:0000256" key="4">
    <source>
        <dbReference type="ARBA" id="ARBA00022989"/>
    </source>
</evidence>
<name>A0A1H2SJ43_9EURY</name>
<dbReference type="EMBL" id="RJJG01000004">
    <property type="protein sequence ID" value="RNI09091.1"/>
    <property type="molecule type" value="Genomic_DNA"/>
</dbReference>
<evidence type="ECO:0000256" key="5">
    <source>
        <dbReference type="ARBA" id="ARBA00023136"/>
    </source>
</evidence>
<organism evidence="8 9">
    <name type="scientific">Methanohalophilus halophilus</name>
    <dbReference type="NCBI Taxonomy" id="2177"/>
    <lineage>
        <taxon>Archaea</taxon>
        <taxon>Methanobacteriati</taxon>
        <taxon>Methanobacteriota</taxon>
        <taxon>Stenosarchaea group</taxon>
        <taxon>Methanomicrobia</taxon>
        <taxon>Methanosarcinales</taxon>
        <taxon>Methanosarcinaceae</taxon>
        <taxon>Methanohalophilus</taxon>
    </lineage>
</organism>
<feature type="transmembrane region" description="Helical" evidence="6">
    <location>
        <begin position="61"/>
        <end position="81"/>
    </location>
</feature>
<evidence type="ECO:0000256" key="1">
    <source>
        <dbReference type="ARBA" id="ARBA00004651"/>
    </source>
</evidence>
<feature type="transmembrane region" description="Helical" evidence="6">
    <location>
        <begin position="211"/>
        <end position="230"/>
    </location>
</feature>
<dbReference type="PANTHER" id="PTHR30213">
    <property type="entry name" value="INNER MEMBRANE PROTEIN YHJD"/>
    <property type="match status" value="1"/>
</dbReference>
<reference evidence="8 9" key="1">
    <citation type="submission" date="2016-10" db="EMBL/GenBank/DDBJ databases">
        <authorList>
            <person name="de Groot N.N."/>
        </authorList>
    </citation>
    <scope>NUCLEOTIDE SEQUENCE [LARGE SCALE GENOMIC DNA]</scope>
    <source>
        <strain evidence="8 9">Z-7982</strain>
    </source>
</reference>
<feature type="transmembrane region" description="Helical" evidence="6">
    <location>
        <begin position="87"/>
        <end position="109"/>
    </location>
</feature>
<feature type="transmembrane region" description="Helical" evidence="6">
    <location>
        <begin position="138"/>
        <end position="166"/>
    </location>
</feature>
<keyword evidence="3 6" id="KW-0812">Transmembrane</keyword>
<evidence type="ECO:0000256" key="6">
    <source>
        <dbReference type="SAM" id="Phobius"/>
    </source>
</evidence>
<dbReference type="PIRSF" id="PIRSF035875">
    <property type="entry name" value="RNase_BN"/>
    <property type="match status" value="1"/>
</dbReference>
<evidence type="ECO:0000256" key="2">
    <source>
        <dbReference type="ARBA" id="ARBA00022475"/>
    </source>
</evidence>
<dbReference type="GO" id="GO:0005886">
    <property type="term" value="C:plasma membrane"/>
    <property type="evidence" value="ECO:0007669"/>
    <property type="project" value="UniProtKB-SubCell"/>
</dbReference>
<reference evidence="7 10" key="2">
    <citation type="submission" date="2018-10" db="EMBL/GenBank/DDBJ databases">
        <title>Cultivation of a novel Methanohalophilus strain from Kebrit Deep of the Red Sea and a genomic comparison of members of the genus Methanohalophilus.</title>
        <authorList>
            <person name="Guan Y."/>
            <person name="Ngugi D.K."/>
            <person name="Stingl U."/>
        </authorList>
    </citation>
    <scope>NUCLEOTIDE SEQUENCE [LARGE SCALE GENOMIC DNA]</scope>
    <source>
        <strain evidence="7 10">DSM 3094</strain>
    </source>
</reference>
<dbReference type="PANTHER" id="PTHR30213:SF1">
    <property type="entry name" value="INNER MEMBRANE PROTEIN YHJD"/>
    <property type="match status" value="1"/>
</dbReference>
<evidence type="ECO:0000313" key="10">
    <source>
        <dbReference type="Proteomes" id="UP000267921"/>
    </source>
</evidence>
<dbReference type="Pfam" id="PF03631">
    <property type="entry name" value="Virul_fac_BrkB"/>
    <property type="match status" value="1"/>
</dbReference>
<feature type="transmembrane region" description="Helical" evidence="6">
    <location>
        <begin position="29"/>
        <end position="52"/>
    </location>
</feature>
<keyword evidence="4 6" id="KW-1133">Transmembrane helix</keyword>
<evidence type="ECO:0000256" key="3">
    <source>
        <dbReference type="ARBA" id="ARBA00022692"/>
    </source>
</evidence>
<dbReference type="InterPro" id="IPR017039">
    <property type="entry name" value="Virul_fac_BrkB"/>
</dbReference>
<evidence type="ECO:0000313" key="9">
    <source>
        <dbReference type="Proteomes" id="UP000198669"/>
    </source>
</evidence>
<sequence length="283" mass="31362">MLMKSISGLFRETLVQWNEDDGITSSAALSFYLIVSLPAIILFSVSVGSYFLKARHLESAIIGYIDLIAGDALINMVEILLNQIPDIASLTAGAAISFLLLVWAGGNLFRQFKKIIDNMWGASSSGSDWLHNFLKKSLASVIGVFVVGFLLVLNTFVEAFFLMGYGLLGELLPFNLKIIQYASSFSNFLILLVLFIYIYRVLPEARIGMRYVLEGSFFTVSLITIAKYFFAFYLSHGNITTVYGAIGSIIGFLLWVYFSFIAVTFVAEMINVRSKSVNSNTSV</sequence>
<gene>
    <name evidence="7" type="ORF">EFE40_06420</name>
    <name evidence="8" type="ORF">SAMN04515625_0679</name>
</gene>
<dbReference type="Proteomes" id="UP000198669">
    <property type="component" value="Unassembled WGS sequence"/>
</dbReference>
<dbReference type="EMBL" id="FNMU01000002">
    <property type="protein sequence ID" value="SDW31547.1"/>
    <property type="molecule type" value="Genomic_DNA"/>
</dbReference>
<protein>
    <submittedName>
        <fullName evidence="8">Membrane protein</fullName>
    </submittedName>
    <submittedName>
        <fullName evidence="7">YihY/virulence factor BrkB family protein</fullName>
    </submittedName>
</protein>
<dbReference type="Proteomes" id="UP000267921">
    <property type="component" value="Unassembled WGS sequence"/>
</dbReference>
<keyword evidence="2" id="KW-1003">Cell membrane</keyword>
<evidence type="ECO:0000313" key="7">
    <source>
        <dbReference type="EMBL" id="RNI09091.1"/>
    </source>
</evidence>
<comment type="subcellular location">
    <subcellularLocation>
        <location evidence="1">Cell membrane</location>
        <topology evidence="1">Multi-pass membrane protein</topology>
    </subcellularLocation>
</comment>
<evidence type="ECO:0000313" key="8">
    <source>
        <dbReference type="EMBL" id="SDW31547.1"/>
    </source>
</evidence>
<keyword evidence="5 6" id="KW-0472">Membrane</keyword>
<proteinExistence type="predicted"/>
<dbReference type="AlphaFoldDB" id="A0A1H2SJ43"/>
<feature type="transmembrane region" description="Helical" evidence="6">
    <location>
        <begin position="178"/>
        <end position="199"/>
    </location>
</feature>
<accession>A0A1H2SJ43</accession>
<feature type="transmembrane region" description="Helical" evidence="6">
    <location>
        <begin position="242"/>
        <end position="267"/>
    </location>
</feature>